<reference evidence="4" key="2">
    <citation type="submission" date="2019-09" db="UniProtKB">
        <authorList>
            <consortium name="WormBaseParasite"/>
        </authorList>
    </citation>
    <scope>IDENTIFICATION</scope>
</reference>
<organism evidence="3 4">
    <name type="scientific">Heligmosomoides polygyrus</name>
    <name type="common">Parasitic roundworm</name>
    <dbReference type="NCBI Taxonomy" id="6339"/>
    <lineage>
        <taxon>Eukaryota</taxon>
        <taxon>Metazoa</taxon>
        <taxon>Ecdysozoa</taxon>
        <taxon>Nematoda</taxon>
        <taxon>Chromadorea</taxon>
        <taxon>Rhabditida</taxon>
        <taxon>Rhabditina</taxon>
        <taxon>Rhabditomorpha</taxon>
        <taxon>Strongyloidea</taxon>
        <taxon>Heligmosomidae</taxon>
        <taxon>Heligmosomoides</taxon>
    </lineage>
</organism>
<reference evidence="2 3" key="1">
    <citation type="submission" date="2018-11" db="EMBL/GenBank/DDBJ databases">
        <authorList>
            <consortium name="Pathogen Informatics"/>
        </authorList>
    </citation>
    <scope>NUCLEOTIDE SEQUENCE [LARGE SCALE GENOMIC DNA]</scope>
</reference>
<sequence length="120" mass="12846">MSDITCLPGESLAHRSRREMPSPASANRHHSIVIGEIVIAVCGRLADCVVLLTPGENPSLTHSSSTRRRLPVPPSQPGRAHHSPDGSSSSFPPDGGTAADNNEWHVLGRNMLSLTDHRSE</sequence>
<dbReference type="WBParaSite" id="HPBE_0001498801-mRNA-1">
    <property type="protein sequence ID" value="HPBE_0001498801-mRNA-1"/>
    <property type="gene ID" value="HPBE_0001498801"/>
</dbReference>
<evidence type="ECO:0000313" key="2">
    <source>
        <dbReference type="EMBL" id="VDP01455.1"/>
    </source>
</evidence>
<keyword evidence="3" id="KW-1185">Reference proteome</keyword>
<name>A0A183G1D1_HELPZ</name>
<feature type="region of interest" description="Disordered" evidence="1">
    <location>
        <begin position="1"/>
        <end position="29"/>
    </location>
</feature>
<feature type="compositionally biased region" description="Low complexity" evidence="1">
    <location>
        <begin position="85"/>
        <end position="96"/>
    </location>
</feature>
<evidence type="ECO:0000256" key="1">
    <source>
        <dbReference type="SAM" id="MobiDB-lite"/>
    </source>
</evidence>
<proteinExistence type="predicted"/>
<evidence type="ECO:0000313" key="4">
    <source>
        <dbReference type="WBParaSite" id="HPBE_0001498801-mRNA-1"/>
    </source>
</evidence>
<dbReference type="AlphaFoldDB" id="A0A183G1D1"/>
<evidence type="ECO:0000313" key="3">
    <source>
        <dbReference type="Proteomes" id="UP000050761"/>
    </source>
</evidence>
<dbReference type="Proteomes" id="UP000050761">
    <property type="component" value="Unassembled WGS sequence"/>
</dbReference>
<gene>
    <name evidence="2" type="ORF">HPBE_LOCUS14989</name>
</gene>
<protein>
    <submittedName>
        <fullName evidence="2 4">Uncharacterized protein</fullName>
    </submittedName>
</protein>
<feature type="region of interest" description="Disordered" evidence="1">
    <location>
        <begin position="54"/>
        <end position="104"/>
    </location>
</feature>
<accession>A0A183G1D1</accession>
<dbReference type="EMBL" id="UZAH01028642">
    <property type="protein sequence ID" value="VDP01455.1"/>
    <property type="molecule type" value="Genomic_DNA"/>
</dbReference>
<accession>A0A3P8B322</accession>